<dbReference type="Gene3D" id="2.40.50.140">
    <property type="entry name" value="Nucleic acid-binding proteins"/>
    <property type="match status" value="1"/>
</dbReference>
<protein>
    <recommendedName>
        <fullName evidence="2">lysine--tRNA ligase</fullName>
        <ecNumber evidence="2">6.1.1.6</ecNumber>
    </recommendedName>
</protein>
<evidence type="ECO:0000256" key="6">
    <source>
        <dbReference type="ARBA" id="ARBA00022840"/>
    </source>
</evidence>
<evidence type="ECO:0000256" key="7">
    <source>
        <dbReference type="ARBA" id="ARBA00022917"/>
    </source>
</evidence>
<accession>A0A383A4C1</accession>
<dbReference type="CDD" id="cd04322">
    <property type="entry name" value="LysRS_N"/>
    <property type="match status" value="1"/>
</dbReference>
<evidence type="ECO:0000256" key="5">
    <source>
        <dbReference type="ARBA" id="ARBA00022741"/>
    </source>
</evidence>
<gene>
    <name evidence="11" type="ORF">METZ01_LOCUS455307</name>
</gene>
<evidence type="ECO:0000313" key="11">
    <source>
        <dbReference type="EMBL" id="SVE02453.1"/>
    </source>
</evidence>
<keyword evidence="6" id="KW-0067">ATP-binding</keyword>
<reference evidence="11" key="1">
    <citation type="submission" date="2018-05" db="EMBL/GenBank/DDBJ databases">
        <authorList>
            <person name="Lanie J.A."/>
            <person name="Ng W.-L."/>
            <person name="Kazmierczak K.M."/>
            <person name="Andrzejewski T.M."/>
            <person name="Davidsen T.M."/>
            <person name="Wayne K.J."/>
            <person name="Tettelin H."/>
            <person name="Glass J.I."/>
            <person name="Rusch D."/>
            <person name="Podicherti R."/>
            <person name="Tsui H.-C.T."/>
            <person name="Winkler M.E."/>
        </authorList>
    </citation>
    <scope>NUCLEOTIDE SEQUENCE</scope>
</reference>
<dbReference type="GO" id="GO:0005524">
    <property type="term" value="F:ATP binding"/>
    <property type="evidence" value="ECO:0007669"/>
    <property type="project" value="UniProtKB-KW"/>
</dbReference>
<dbReference type="GO" id="GO:0004824">
    <property type="term" value="F:lysine-tRNA ligase activity"/>
    <property type="evidence" value="ECO:0007669"/>
    <property type="project" value="UniProtKB-EC"/>
</dbReference>
<dbReference type="GO" id="GO:0000049">
    <property type="term" value="F:tRNA binding"/>
    <property type="evidence" value="ECO:0007669"/>
    <property type="project" value="TreeGrafter"/>
</dbReference>
<evidence type="ECO:0000259" key="10">
    <source>
        <dbReference type="PROSITE" id="PS50862"/>
    </source>
</evidence>
<evidence type="ECO:0000256" key="8">
    <source>
        <dbReference type="ARBA" id="ARBA00023146"/>
    </source>
</evidence>
<dbReference type="EMBL" id="UINC01188978">
    <property type="protein sequence ID" value="SVE02453.1"/>
    <property type="molecule type" value="Genomic_DNA"/>
</dbReference>
<feature type="domain" description="Aminoacyl-transfer RNA synthetases class-II family profile" evidence="10">
    <location>
        <begin position="175"/>
        <end position="238"/>
    </location>
</feature>
<dbReference type="InterPro" id="IPR006195">
    <property type="entry name" value="aa-tRNA-synth_II"/>
</dbReference>
<keyword evidence="8" id="KW-0030">Aminoacyl-tRNA synthetase</keyword>
<dbReference type="AlphaFoldDB" id="A0A383A4C1"/>
<dbReference type="GO" id="GO:0005829">
    <property type="term" value="C:cytosol"/>
    <property type="evidence" value="ECO:0007669"/>
    <property type="project" value="TreeGrafter"/>
</dbReference>
<dbReference type="Pfam" id="PF01336">
    <property type="entry name" value="tRNA_anti-codon"/>
    <property type="match status" value="1"/>
</dbReference>
<keyword evidence="3" id="KW-0436">Ligase</keyword>
<dbReference type="SUPFAM" id="SSF55681">
    <property type="entry name" value="Class II aaRS and biotin synthetases"/>
    <property type="match status" value="1"/>
</dbReference>
<organism evidence="11">
    <name type="scientific">marine metagenome</name>
    <dbReference type="NCBI Taxonomy" id="408172"/>
    <lineage>
        <taxon>unclassified sequences</taxon>
        <taxon>metagenomes</taxon>
        <taxon>ecological metagenomes</taxon>
    </lineage>
</organism>
<dbReference type="EC" id="6.1.1.6" evidence="2"/>
<dbReference type="Pfam" id="PF00152">
    <property type="entry name" value="tRNA-synt_2"/>
    <property type="match status" value="1"/>
</dbReference>
<name>A0A383A4C1_9ZZZZ</name>
<sequence>MLDNDLYKSRLNKLEELRKNKIDPFPTKFAKTHTSSDAIKELEAVDHDDSSEQIKTQPVSIAGRITRFRKMGGTTFIDIKDQSGNIQLILRRNFLESSYQHVKLLDVGDWLGAIGPVFRTKTGEATVEVHEWQILSKAVRPLPEKWHGLTDIELRYRQRYLDLISNQQSLDIAILRSKTIKLLRQKMDSLGFTEVETPVLVPIPAGANATPFVTHHNALNRDLYLRIATELYLKRIIV</sequence>
<keyword evidence="5" id="KW-0547">Nucleotide-binding</keyword>
<evidence type="ECO:0000256" key="9">
    <source>
        <dbReference type="ARBA" id="ARBA00048573"/>
    </source>
</evidence>
<evidence type="ECO:0000256" key="1">
    <source>
        <dbReference type="ARBA" id="ARBA00008226"/>
    </source>
</evidence>
<proteinExistence type="inferred from homology"/>
<keyword evidence="4" id="KW-0479">Metal-binding</keyword>
<comment type="catalytic activity">
    <reaction evidence="9">
        <text>tRNA(Lys) + L-lysine + ATP = L-lysyl-tRNA(Lys) + AMP + diphosphate</text>
        <dbReference type="Rhea" id="RHEA:20792"/>
        <dbReference type="Rhea" id="RHEA-COMP:9696"/>
        <dbReference type="Rhea" id="RHEA-COMP:9697"/>
        <dbReference type="ChEBI" id="CHEBI:30616"/>
        <dbReference type="ChEBI" id="CHEBI:32551"/>
        <dbReference type="ChEBI" id="CHEBI:33019"/>
        <dbReference type="ChEBI" id="CHEBI:78442"/>
        <dbReference type="ChEBI" id="CHEBI:78529"/>
        <dbReference type="ChEBI" id="CHEBI:456215"/>
        <dbReference type="EC" id="6.1.1.6"/>
    </reaction>
</comment>
<dbReference type="GO" id="GO:0006430">
    <property type="term" value="P:lysyl-tRNA aminoacylation"/>
    <property type="evidence" value="ECO:0007669"/>
    <property type="project" value="InterPro"/>
</dbReference>
<evidence type="ECO:0000256" key="3">
    <source>
        <dbReference type="ARBA" id="ARBA00022598"/>
    </source>
</evidence>
<keyword evidence="7" id="KW-0648">Protein biosynthesis</keyword>
<dbReference type="InterPro" id="IPR004364">
    <property type="entry name" value="Aa-tRNA-synt_II"/>
</dbReference>
<dbReference type="Gene3D" id="3.30.930.10">
    <property type="entry name" value="Bira Bifunctional Protein, Domain 2"/>
    <property type="match status" value="1"/>
</dbReference>
<evidence type="ECO:0000256" key="4">
    <source>
        <dbReference type="ARBA" id="ARBA00022723"/>
    </source>
</evidence>
<dbReference type="InterPro" id="IPR018149">
    <property type="entry name" value="Lys-tRNA-synth_II_C"/>
</dbReference>
<dbReference type="InterPro" id="IPR004365">
    <property type="entry name" value="NA-bd_OB_tRNA"/>
</dbReference>
<evidence type="ECO:0000256" key="2">
    <source>
        <dbReference type="ARBA" id="ARBA00013166"/>
    </source>
</evidence>
<comment type="similarity">
    <text evidence="1">Belongs to the class-II aminoacyl-tRNA synthetase family.</text>
</comment>
<dbReference type="InterPro" id="IPR044136">
    <property type="entry name" value="Lys-tRNA-ligase_II_N"/>
</dbReference>
<dbReference type="PROSITE" id="PS50862">
    <property type="entry name" value="AA_TRNA_LIGASE_II"/>
    <property type="match status" value="1"/>
</dbReference>
<dbReference type="FunFam" id="2.40.50.140:FF:000024">
    <property type="entry name" value="Lysine--tRNA ligase"/>
    <property type="match status" value="1"/>
</dbReference>
<dbReference type="PANTHER" id="PTHR42918:SF15">
    <property type="entry name" value="LYSINE--TRNA LIGASE, CHLOROPLASTIC_MITOCHONDRIAL"/>
    <property type="match status" value="1"/>
</dbReference>
<dbReference type="SUPFAM" id="SSF50249">
    <property type="entry name" value="Nucleic acid-binding proteins"/>
    <property type="match status" value="1"/>
</dbReference>
<dbReference type="InterPro" id="IPR045864">
    <property type="entry name" value="aa-tRNA-synth_II/BPL/LPL"/>
</dbReference>
<feature type="non-terminal residue" evidence="11">
    <location>
        <position position="238"/>
    </location>
</feature>
<dbReference type="GO" id="GO:0046872">
    <property type="term" value="F:metal ion binding"/>
    <property type="evidence" value="ECO:0007669"/>
    <property type="project" value="UniProtKB-KW"/>
</dbReference>
<dbReference type="InterPro" id="IPR012340">
    <property type="entry name" value="NA-bd_OB-fold"/>
</dbReference>
<dbReference type="PANTHER" id="PTHR42918">
    <property type="entry name" value="LYSYL-TRNA SYNTHETASE"/>
    <property type="match status" value="1"/>
</dbReference>
<dbReference type="PRINTS" id="PR00982">
    <property type="entry name" value="TRNASYNTHLYS"/>
</dbReference>